<dbReference type="EMBL" id="BMVO01000021">
    <property type="protein sequence ID" value="GHB21623.1"/>
    <property type="molecule type" value="Genomic_DNA"/>
</dbReference>
<dbReference type="CDD" id="cd04301">
    <property type="entry name" value="NAT_SF"/>
    <property type="match status" value="1"/>
</dbReference>
<gene>
    <name evidence="2" type="ORF">GCM10010346_51680</name>
</gene>
<name>A0ABQ3DZP3_9ACTN</name>
<feature type="domain" description="N-acetyltransferase" evidence="1">
    <location>
        <begin position="150"/>
        <end position="202"/>
    </location>
</feature>
<sequence length="235" mass="24756">MPSSPFGSTAAAVRAWVEGWVVSRGASDPVPQPWGLTVDVGLPHHATRHVMTDADEVTVRKLAEAYAAPAVALKIFLPPETVAPWLGPEWVSDGPGWLMTTPLHPWPGAAAPGDGPEGYTVKSWQRGGVTRLLVTAPDGGFAARGQVAPTGRTAVVDQVETAPAHRRKGLGALVMRTLQNAAYEQGASVGILGATTEGRGLYESLNWQVHAPLVSVTYSMPTDSRPPSSTRATRS</sequence>
<keyword evidence="3" id="KW-1185">Reference proteome</keyword>
<dbReference type="SUPFAM" id="SSF55729">
    <property type="entry name" value="Acyl-CoA N-acyltransferases (Nat)"/>
    <property type="match status" value="1"/>
</dbReference>
<evidence type="ECO:0000259" key="1">
    <source>
        <dbReference type="Pfam" id="PF00583"/>
    </source>
</evidence>
<comment type="caution">
    <text evidence="2">The sequence shown here is derived from an EMBL/GenBank/DDBJ whole genome shotgun (WGS) entry which is preliminary data.</text>
</comment>
<evidence type="ECO:0000313" key="3">
    <source>
        <dbReference type="Proteomes" id="UP000599437"/>
    </source>
</evidence>
<accession>A0ABQ3DZP3</accession>
<evidence type="ECO:0000313" key="2">
    <source>
        <dbReference type="EMBL" id="GHB21623.1"/>
    </source>
</evidence>
<dbReference type="InterPro" id="IPR000182">
    <property type="entry name" value="GNAT_dom"/>
</dbReference>
<protein>
    <recommendedName>
        <fullName evidence="1">N-acetyltransferase domain-containing protein</fullName>
    </recommendedName>
</protein>
<dbReference type="Gene3D" id="3.40.630.30">
    <property type="match status" value="1"/>
</dbReference>
<dbReference type="RefSeq" id="WP_138899684.1">
    <property type="nucleotide sequence ID" value="NZ_BMVO01000021.1"/>
</dbReference>
<dbReference type="Pfam" id="PF00583">
    <property type="entry name" value="Acetyltransf_1"/>
    <property type="match status" value="1"/>
</dbReference>
<dbReference type="InterPro" id="IPR016181">
    <property type="entry name" value="Acyl_CoA_acyltransferase"/>
</dbReference>
<dbReference type="Proteomes" id="UP000599437">
    <property type="component" value="Unassembled WGS sequence"/>
</dbReference>
<reference evidence="3" key="1">
    <citation type="journal article" date="2019" name="Int. J. Syst. Evol. Microbiol.">
        <title>The Global Catalogue of Microorganisms (GCM) 10K type strain sequencing project: providing services to taxonomists for standard genome sequencing and annotation.</title>
        <authorList>
            <consortium name="The Broad Institute Genomics Platform"/>
            <consortium name="The Broad Institute Genome Sequencing Center for Infectious Disease"/>
            <person name="Wu L."/>
            <person name="Ma J."/>
        </authorList>
    </citation>
    <scope>NUCLEOTIDE SEQUENCE [LARGE SCALE GENOMIC DNA]</scope>
    <source>
        <strain evidence="3">JCM 4737</strain>
    </source>
</reference>
<proteinExistence type="predicted"/>
<organism evidence="2 3">
    <name type="scientific">Streptomyces chryseus</name>
    <dbReference type="NCBI Taxonomy" id="68186"/>
    <lineage>
        <taxon>Bacteria</taxon>
        <taxon>Bacillati</taxon>
        <taxon>Actinomycetota</taxon>
        <taxon>Actinomycetes</taxon>
        <taxon>Kitasatosporales</taxon>
        <taxon>Streptomycetaceae</taxon>
        <taxon>Streptomyces</taxon>
    </lineage>
</organism>